<keyword evidence="3" id="KW-0813">Transport</keyword>
<dbReference type="InterPro" id="IPR003439">
    <property type="entry name" value="ABC_transporter-like_ATP-bd"/>
</dbReference>
<feature type="transmembrane region" description="Helical" evidence="13">
    <location>
        <begin position="431"/>
        <end position="451"/>
    </location>
</feature>
<evidence type="ECO:0000256" key="13">
    <source>
        <dbReference type="SAM" id="Phobius"/>
    </source>
</evidence>
<comment type="caution">
    <text evidence="16">The sequence shown here is derived from an EMBL/GenBank/DDBJ whole genome shotgun (WGS) entry which is preliminary data.</text>
</comment>
<dbReference type="FunFam" id="3.40.50.300:FF:000293">
    <property type="entry name" value="ATP binding cassette subfamily C member 1"/>
    <property type="match status" value="1"/>
</dbReference>
<keyword evidence="5" id="KW-0677">Repeat</keyword>
<evidence type="ECO:0000313" key="17">
    <source>
        <dbReference type="Proteomes" id="UP000749559"/>
    </source>
</evidence>
<evidence type="ECO:0000259" key="14">
    <source>
        <dbReference type="PROSITE" id="PS50893"/>
    </source>
</evidence>
<dbReference type="GO" id="GO:0005524">
    <property type="term" value="F:ATP binding"/>
    <property type="evidence" value="ECO:0007669"/>
    <property type="project" value="UniProtKB-KW"/>
</dbReference>
<dbReference type="CDD" id="cd18603">
    <property type="entry name" value="ABC_6TM_MRP1_2_3_6_D2_like"/>
    <property type="match status" value="1"/>
</dbReference>
<dbReference type="GO" id="GO:0005774">
    <property type="term" value="C:vacuolar membrane"/>
    <property type="evidence" value="ECO:0007669"/>
    <property type="project" value="UniProtKB-SubCell"/>
</dbReference>
<feature type="domain" description="ABC transporter" evidence="14">
    <location>
        <begin position="707"/>
        <end position="941"/>
    </location>
</feature>
<dbReference type="PROSITE" id="PS50929">
    <property type="entry name" value="ABC_TM1F"/>
    <property type="match status" value="1"/>
</dbReference>
<dbReference type="Proteomes" id="UP000749559">
    <property type="component" value="Unassembled WGS sequence"/>
</dbReference>
<dbReference type="PROSITE" id="PS00211">
    <property type="entry name" value="ABC_TRANSPORTER_1"/>
    <property type="match status" value="2"/>
</dbReference>
<evidence type="ECO:0000256" key="1">
    <source>
        <dbReference type="ARBA" id="ARBA00004128"/>
    </source>
</evidence>
<dbReference type="SUPFAM" id="SSF90123">
    <property type="entry name" value="ABC transporter transmembrane region"/>
    <property type="match status" value="1"/>
</dbReference>
<evidence type="ECO:0000256" key="9">
    <source>
        <dbReference type="ARBA" id="ARBA00023136"/>
    </source>
</evidence>
<keyword evidence="6" id="KW-0547">Nucleotide-binding</keyword>
<proteinExistence type="inferred from homology"/>
<feature type="transmembrane region" description="Helical" evidence="13">
    <location>
        <begin position="614"/>
        <end position="634"/>
    </location>
</feature>
<feature type="transmembrane region" description="Helical" evidence="13">
    <location>
        <begin position="529"/>
        <end position="548"/>
    </location>
</feature>
<feature type="domain" description="ABC transporter" evidence="14">
    <location>
        <begin position="48"/>
        <end position="270"/>
    </location>
</feature>
<dbReference type="FunFam" id="1.20.1560.10:FF:000001">
    <property type="entry name" value="ATP-binding cassette subfamily C member 1"/>
    <property type="match status" value="1"/>
</dbReference>
<dbReference type="InterPro" id="IPR003593">
    <property type="entry name" value="AAA+_ATPase"/>
</dbReference>
<dbReference type="FunFam" id="3.40.50.300:FF:000074">
    <property type="entry name" value="Multidrug resistance-associated protein 5 isoform 1"/>
    <property type="match status" value="1"/>
</dbReference>
<dbReference type="Gene3D" id="3.40.50.300">
    <property type="entry name" value="P-loop containing nucleotide triphosphate hydrolases"/>
    <property type="match status" value="2"/>
</dbReference>
<accession>A0A8S4NTJ7</accession>
<evidence type="ECO:0000256" key="5">
    <source>
        <dbReference type="ARBA" id="ARBA00022737"/>
    </source>
</evidence>
<dbReference type="PANTHER" id="PTHR24223">
    <property type="entry name" value="ATP-BINDING CASSETTE SUB-FAMILY C"/>
    <property type="match status" value="1"/>
</dbReference>
<dbReference type="InterPro" id="IPR017871">
    <property type="entry name" value="ABC_transporter-like_CS"/>
</dbReference>
<comment type="similarity">
    <text evidence="2">Belongs to the ABC transporter superfamily. ABCC family. Conjugate transporter (TC 3.A.1.208) subfamily.</text>
</comment>
<dbReference type="InterPro" id="IPR027417">
    <property type="entry name" value="P-loop_NTPase"/>
</dbReference>
<gene>
    <name evidence="16" type="ORF">OFUS_LOCUS10393</name>
</gene>
<dbReference type="EMBL" id="CAIIXF020000005">
    <property type="protein sequence ID" value="CAH1784147.1"/>
    <property type="molecule type" value="Genomic_DNA"/>
</dbReference>
<dbReference type="SMART" id="SM00382">
    <property type="entry name" value="AAA"/>
    <property type="match status" value="2"/>
</dbReference>
<name>A0A8S4NTJ7_OWEFU</name>
<organism evidence="16 17">
    <name type="scientific">Owenia fusiformis</name>
    <name type="common">Polychaete worm</name>
    <dbReference type="NCBI Taxonomy" id="6347"/>
    <lineage>
        <taxon>Eukaryota</taxon>
        <taxon>Metazoa</taxon>
        <taxon>Spiralia</taxon>
        <taxon>Lophotrochozoa</taxon>
        <taxon>Annelida</taxon>
        <taxon>Polychaeta</taxon>
        <taxon>Sedentaria</taxon>
        <taxon>Canalipalpata</taxon>
        <taxon>Sabellida</taxon>
        <taxon>Oweniida</taxon>
        <taxon>Oweniidae</taxon>
        <taxon>Owenia</taxon>
    </lineage>
</organism>
<feature type="domain" description="ABC transmembrane type-1" evidence="15">
    <location>
        <begin position="389"/>
        <end position="659"/>
    </location>
</feature>
<comment type="subcellular location">
    <subcellularLocation>
        <location evidence="1">Vacuole membrane</location>
        <topology evidence="1">Multi-pass membrane protein</topology>
    </subcellularLocation>
</comment>
<dbReference type="Pfam" id="PF00664">
    <property type="entry name" value="ABC_membrane"/>
    <property type="match status" value="1"/>
</dbReference>
<keyword evidence="4 13" id="KW-0812">Transmembrane</keyword>
<evidence type="ECO:0000313" key="16">
    <source>
        <dbReference type="EMBL" id="CAH1784147.1"/>
    </source>
</evidence>
<evidence type="ECO:0000256" key="4">
    <source>
        <dbReference type="ARBA" id="ARBA00022692"/>
    </source>
</evidence>
<dbReference type="AlphaFoldDB" id="A0A8S4NTJ7"/>
<dbReference type="CDD" id="cd03244">
    <property type="entry name" value="ABCC_MRP_domain2"/>
    <property type="match status" value="1"/>
</dbReference>
<evidence type="ECO:0000256" key="3">
    <source>
        <dbReference type="ARBA" id="ARBA00022448"/>
    </source>
</evidence>
<protein>
    <recommendedName>
        <fullName evidence="10">ABC-type glutathione-S-conjugate transporter</fullName>
        <ecNumber evidence="10">7.6.2.3</ecNumber>
    </recommendedName>
</protein>
<sequence length="946" mass="104955">PMSTLPNAITSLVQALVSIDRITNFLLLDEIDESAVTHNPPPGDAISIRKGEFTWDRNEAATLKNINMSVKQGGIVAVVGQVGSGKSSLVSAMLGDMVKTDGSVDVKGKIAYVPQQAWIQFSTLKENIIFGKEKSERLYKKVIQACALEQDLKILPGGDQTEIGEKGINLSGGQKQRVSLARSVYQDCDIYLLDDPLSAVDAHVGKHIFQQVIGSTGILAGKTRVLVTHGVNYLPKVDKIIVLKNGNISEMGTYEELLSHNGAFAEFIRTYLNEHEDESESESDAESVAHINELRQRLTSMSGFSGLSADDTAATMTSEGEYSEGQQIRRRRRKKSITLSKSIELEKENIDKQMKVANKLIEDETSEEGSIGLKVIKTYVYGGGYLCFFWVCLSVLVYTGSQVYANVWLSAWTADPLVNGTRPKQDTDYRLAVYGVLGLVQIISTLSMAFSRALGFVSASRFLHNKLVKNILRCPMSFFDTTPMGRVLNRFSKDLDIVDITLPQYIMGWLASVGPMIATIVAISYSTPLFLIALLPLCIFFVVVQRLYTNTARQLKRIESVRRSPIFSHFSETLTGVSSIRAYNRSEDFVIKSEKLLDNSQRTWFPVIASYRWIGTYLGVLGNMVILLAGIFAVVEKNTINAGLAGLSLSYALRITLNLILWVRNSCELETYIISVERIKEYCDTENEADWRSDRILPIGWPTEGTVEYKEYSTRYRKGLDLVLKGVSFSVKPSEKVGIVGRTGAGKSSLTLSLFRIIEAAAGAIYIDGVKTSDLGLHDLRSKLTIIPQDPVLFSGTLRMNVDPSEEYTDRAIWQALEHAHLKDFIRSLTLGLDHECGEEGENLSVGQRQLLCLARALLRKSKILVMDEATAAVDLETDDLIQNTIRTAFKDCTVLTIAHRLNTIMDYDRVMLLDAGKVVEYDSPSQLLSNKNGIFYSMARDAGLL</sequence>
<dbReference type="OrthoDB" id="6500128at2759"/>
<reference evidence="16" key="1">
    <citation type="submission" date="2022-03" db="EMBL/GenBank/DDBJ databases">
        <authorList>
            <person name="Martin C."/>
        </authorList>
    </citation>
    <scope>NUCLEOTIDE SEQUENCE</scope>
</reference>
<dbReference type="EC" id="7.6.2.3" evidence="10"/>
<evidence type="ECO:0000256" key="6">
    <source>
        <dbReference type="ARBA" id="ARBA00022741"/>
    </source>
</evidence>
<dbReference type="GO" id="GO:0016887">
    <property type="term" value="F:ATP hydrolysis activity"/>
    <property type="evidence" value="ECO:0007669"/>
    <property type="project" value="InterPro"/>
</dbReference>
<evidence type="ECO:0000256" key="8">
    <source>
        <dbReference type="ARBA" id="ARBA00022989"/>
    </source>
</evidence>
<evidence type="ECO:0000256" key="7">
    <source>
        <dbReference type="ARBA" id="ARBA00022840"/>
    </source>
</evidence>
<keyword evidence="7" id="KW-0067">ATP-binding</keyword>
<feature type="region of interest" description="Disordered" evidence="12">
    <location>
        <begin position="311"/>
        <end position="334"/>
    </location>
</feature>
<feature type="compositionally biased region" description="Polar residues" evidence="12">
    <location>
        <begin position="314"/>
        <end position="326"/>
    </location>
</feature>
<comment type="catalytic activity">
    <reaction evidence="11">
        <text>leukotriene C4(in) + ATP + H2O = leukotriene C4(out) + ADP + phosphate + H(+)</text>
        <dbReference type="Rhea" id="RHEA:38963"/>
        <dbReference type="ChEBI" id="CHEBI:15377"/>
        <dbReference type="ChEBI" id="CHEBI:15378"/>
        <dbReference type="ChEBI" id="CHEBI:30616"/>
        <dbReference type="ChEBI" id="CHEBI:43474"/>
        <dbReference type="ChEBI" id="CHEBI:57973"/>
        <dbReference type="ChEBI" id="CHEBI:456216"/>
    </reaction>
    <physiologicalReaction direction="left-to-right" evidence="11">
        <dbReference type="Rhea" id="RHEA:38964"/>
    </physiologicalReaction>
</comment>
<dbReference type="PROSITE" id="PS50893">
    <property type="entry name" value="ABC_TRANSPORTER_2"/>
    <property type="match status" value="2"/>
</dbReference>
<dbReference type="CDD" id="cd03250">
    <property type="entry name" value="ABCC_MRP_domain1"/>
    <property type="match status" value="1"/>
</dbReference>
<evidence type="ECO:0000256" key="10">
    <source>
        <dbReference type="ARBA" id="ARBA00024220"/>
    </source>
</evidence>
<dbReference type="InterPro" id="IPR050173">
    <property type="entry name" value="ABC_transporter_C-like"/>
</dbReference>
<feature type="non-terminal residue" evidence="16">
    <location>
        <position position="946"/>
    </location>
</feature>
<dbReference type="SUPFAM" id="SSF52540">
    <property type="entry name" value="P-loop containing nucleoside triphosphate hydrolases"/>
    <property type="match status" value="2"/>
</dbReference>
<dbReference type="InterPro" id="IPR036640">
    <property type="entry name" value="ABC1_TM_sf"/>
</dbReference>
<dbReference type="InterPro" id="IPR011527">
    <property type="entry name" value="ABC1_TM_dom"/>
</dbReference>
<keyword evidence="17" id="KW-1185">Reference proteome</keyword>
<dbReference type="Gene3D" id="1.20.1560.10">
    <property type="entry name" value="ABC transporter type 1, transmembrane domain"/>
    <property type="match status" value="1"/>
</dbReference>
<dbReference type="Pfam" id="PF00005">
    <property type="entry name" value="ABC_tran"/>
    <property type="match status" value="2"/>
</dbReference>
<evidence type="ECO:0000256" key="2">
    <source>
        <dbReference type="ARBA" id="ARBA00009726"/>
    </source>
</evidence>
<evidence type="ECO:0000256" key="12">
    <source>
        <dbReference type="SAM" id="MobiDB-lite"/>
    </source>
</evidence>
<keyword evidence="9 13" id="KW-0472">Membrane</keyword>
<feature type="transmembrane region" description="Helical" evidence="13">
    <location>
        <begin position="379"/>
        <end position="399"/>
    </location>
</feature>
<evidence type="ECO:0000259" key="15">
    <source>
        <dbReference type="PROSITE" id="PS50929"/>
    </source>
</evidence>
<dbReference type="GO" id="GO:0015431">
    <property type="term" value="F:ABC-type glutathione S-conjugate transporter activity"/>
    <property type="evidence" value="ECO:0007669"/>
    <property type="project" value="UniProtKB-EC"/>
</dbReference>
<evidence type="ECO:0000256" key="11">
    <source>
        <dbReference type="ARBA" id="ARBA00047523"/>
    </source>
</evidence>
<dbReference type="PANTHER" id="PTHR24223:SF443">
    <property type="entry name" value="MULTIDRUG-RESISTANCE LIKE PROTEIN 1, ISOFORM I"/>
    <property type="match status" value="1"/>
</dbReference>
<keyword evidence="8 13" id="KW-1133">Transmembrane helix</keyword>